<gene>
    <name evidence="1" type="ORF">G1H19_09940</name>
</gene>
<dbReference type="Proteomes" id="UP000470470">
    <property type="component" value="Unassembled WGS sequence"/>
</dbReference>
<dbReference type="EMBL" id="JAAGWK010000011">
    <property type="protein sequence ID" value="NEL54320.1"/>
    <property type="molecule type" value="Genomic_DNA"/>
</dbReference>
<proteinExistence type="predicted"/>
<accession>A0A7K3WF64</accession>
<organism evidence="1 2">
    <name type="scientific">Goekera deserti</name>
    <dbReference type="NCBI Taxonomy" id="2497753"/>
    <lineage>
        <taxon>Bacteria</taxon>
        <taxon>Bacillati</taxon>
        <taxon>Actinomycetota</taxon>
        <taxon>Actinomycetes</taxon>
        <taxon>Geodermatophilales</taxon>
        <taxon>Geodermatophilaceae</taxon>
        <taxon>Goekera</taxon>
    </lineage>
</organism>
<comment type="caution">
    <text evidence="1">The sequence shown here is derived from an EMBL/GenBank/DDBJ whole genome shotgun (WGS) entry which is preliminary data.</text>
</comment>
<dbReference type="AlphaFoldDB" id="A0A7K3WF64"/>
<evidence type="ECO:0000313" key="2">
    <source>
        <dbReference type="Proteomes" id="UP000470470"/>
    </source>
</evidence>
<keyword evidence="2" id="KW-1185">Reference proteome</keyword>
<name>A0A7K3WF64_9ACTN</name>
<reference evidence="1 2" key="1">
    <citation type="submission" date="2020-02" db="EMBL/GenBank/DDBJ databases">
        <title>The whole genome sequence of CPCC 205119.</title>
        <authorList>
            <person name="Jiang Z."/>
        </authorList>
    </citation>
    <scope>NUCLEOTIDE SEQUENCE [LARGE SCALE GENOMIC DNA]</scope>
    <source>
        <strain evidence="1 2">CPCC 205119</strain>
    </source>
</reference>
<evidence type="ECO:0000313" key="1">
    <source>
        <dbReference type="EMBL" id="NEL54320.1"/>
    </source>
</evidence>
<sequence>MVIHPDDLPRCRATDLQRLLRRLFDAGAFDNPVLVTEADENHMHEDGGPVAG</sequence>
<protein>
    <submittedName>
        <fullName evidence="1">Uncharacterized protein</fullName>
    </submittedName>
</protein>
<dbReference type="RefSeq" id="WP_162392250.1">
    <property type="nucleotide sequence ID" value="NZ_JAABOZ010000001.1"/>
</dbReference>